<organism evidence="1 2">
    <name type="scientific">Calycina marina</name>
    <dbReference type="NCBI Taxonomy" id="1763456"/>
    <lineage>
        <taxon>Eukaryota</taxon>
        <taxon>Fungi</taxon>
        <taxon>Dikarya</taxon>
        <taxon>Ascomycota</taxon>
        <taxon>Pezizomycotina</taxon>
        <taxon>Leotiomycetes</taxon>
        <taxon>Helotiales</taxon>
        <taxon>Pezizellaceae</taxon>
        <taxon>Calycina</taxon>
    </lineage>
</organism>
<dbReference type="PANTHER" id="PTHR28106">
    <property type="entry name" value="MITOCHONDRIAL ATPASE COMPLEX SUBUNIT ATP10"/>
    <property type="match status" value="1"/>
</dbReference>
<keyword evidence="2" id="KW-1185">Reference proteome</keyword>
<gene>
    <name evidence="1" type="ORF">BJ878DRAFT_295532</name>
</gene>
<dbReference type="Pfam" id="PF05176">
    <property type="entry name" value="ATP-synt_10"/>
    <property type="match status" value="1"/>
</dbReference>
<protein>
    <submittedName>
        <fullName evidence="1">ATP10 protein-domain-containing protein</fullName>
    </submittedName>
</protein>
<accession>A0A9P7Z653</accession>
<evidence type="ECO:0000313" key="1">
    <source>
        <dbReference type="EMBL" id="KAG9246319.1"/>
    </source>
</evidence>
<evidence type="ECO:0000313" key="2">
    <source>
        <dbReference type="Proteomes" id="UP000887226"/>
    </source>
</evidence>
<dbReference type="OrthoDB" id="17089at2759"/>
<comment type="caution">
    <text evidence="1">The sequence shown here is derived from an EMBL/GenBank/DDBJ whole genome shotgun (WGS) entry which is preliminary data.</text>
</comment>
<dbReference type="Proteomes" id="UP000887226">
    <property type="component" value="Unassembled WGS sequence"/>
</dbReference>
<dbReference type="InterPro" id="IPR007849">
    <property type="entry name" value="ATP10"/>
</dbReference>
<dbReference type="AlphaFoldDB" id="A0A9P7Z653"/>
<dbReference type="PANTHER" id="PTHR28106:SF1">
    <property type="entry name" value="MITOCHONDRIAL ATPASE COMPLEX SUBUNIT ATP10"/>
    <property type="match status" value="1"/>
</dbReference>
<reference evidence="1" key="1">
    <citation type="journal article" date="2021" name="IMA Fungus">
        <title>Genomic characterization of three marine fungi, including Emericellopsis atlantica sp. nov. with signatures of a generalist lifestyle and marine biomass degradation.</title>
        <authorList>
            <person name="Hagestad O.C."/>
            <person name="Hou L."/>
            <person name="Andersen J.H."/>
            <person name="Hansen E.H."/>
            <person name="Altermark B."/>
            <person name="Li C."/>
            <person name="Kuhnert E."/>
            <person name="Cox R.J."/>
            <person name="Crous P.W."/>
            <person name="Spatafora J.W."/>
            <person name="Lail K."/>
            <person name="Amirebrahimi M."/>
            <person name="Lipzen A."/>
            <person name="Pangilinan J."/>
            <person name="Andreopoulos W."/>
            <person name="Hayes R.D."/>
            <person name="Ng V."/>
            <person name="Grigoriev I.V."/>
            <person name="Jackson S.A."/>
            <person name="Sutton T.D.S."/>
            <person name="Dobson A.D.W."/>
            <person name="Rama T."/>
        </authorList>
    </citation>
    <scope>NUCLEOTIDE SEQUENCE</scope>
    <source>
        <strain evidence="1">TRa3180A</strain>
    </source>
</reference>
<name>A0A9P7Z653_9HELO</name>
<proteinExistence type="predicted"/>
<dbReference type="EMBL" id="MU253809">
    <property type="protein sequence ID" value="KAG9246319.1"/>
    <property type="molecule type" value="Genomic_DNA"/>
</dbReference>
<sequence>MFLSQRAVAARNIQLDPTACIVCQWRTFSTSYQALVEKKKLSKPVIRAPLLADAPRAYGKIVKEFTPKPLNQPIGLESPPQVWENSGIDTRTRKQKWDDYFDREKHLKKREELTKKFATSYYREWSNMRLHKGKSFVAPPRLFKAEFARYFPNFVGKTLVKESPMRNTTPELQDRISVVSVYSTKWALDQAKTFLLEKNNPQLHEVIRNSDVAQFLQINVEENSFRHAIINLLKPSLRKEVGLENWSRYFVVKRNIPEDHREAIGYLNSKVGYVYLVDAQCRIRWAGSGNAEAGEKEGLVAGVKRLIEEIKTSEKTLRAIPASVEGETY</sequence>
<dbReference type="GO" id="GO:0033615">
    <property type="term" value="P:mitochondrial proton-transporting ATP synthase complex assembly"/>
    <property type="evidence" value="ECO:0007669"/>
    <property type="project" value="TreeGrafter"/>
</dbReference>
<dbReference type="GO" id="GO:0005743">
    <property type="term" value="C:mitochondrial inner membrane"/>
    <property type="evidence" value="ECO:0007669"/>
    <property type="project" value="TreeGrafter"/>
</dbReference>